<dbReference type="Pfam" id="PF06808">
    <property type="entry name" value="DctM"/>
    <property type="match status" value="1"/>
</dbReference>
<keyword evidence="10" id="KW-1185">Reference proteome</keyword>
<accession>A0A5S3PDF4</accession>
<evidence type="ECO:0000256" key="6">
    <source>
        <dbReference type="ARBA" id="ARBA00023136"/>
    </source>
</evidence>
<dbReference type="Proteomes" id="UP000309550">
    <property type="component" value="Unassembled WGS sequence"/>
</dbReference>
<feature type="domain" description="TRAP C4-dicarboxylate transport system permease DctM subunit" evidence="8">
    <location>
        <begin position="9"/>
        <end position="420"/>
    </location>
</feature>
<dbReference type="EMBL" id="VANS01000003">
    <property type="protein sequence ID" value="TMM51904.1"/>
    <property type="molecule type" value="Genomic_DNA"/>
</dbReference>
<keyword evidence="7" id="KW-0813">Transport</keyword>
<dbReference type="PANTHER" id="PTHR33362">
    <property type="entry name" value="SIALIC ACID TRAP TRANSPORTER PERMEASE PROTEIN SIAT-RELATED"/>
    <property type="match status" value="1"/>
</dbReference>
<keyword evidence="2" id="KW-1003">Cell membrane</keyword>
<reference evidence="9 10" key="1">
    <citation type="submission" date="2019-05" db="EMBL/GenBank/DDBJ databases">
        <title>Sulfitobacter sabulilitoris sp. nov., isolated from a marine sand.</title>
        <authorList>
            <person name="Yoon J.-H."/>
        </authorList>
    </citation>
    <scope>NUCLEOTIDE SEQUENCE [LARGE SCALE GENOMIC DNA]</scope>
    <source>
        <strain evidence="9 10">HSMS-29</strain>
    </source>
</reference>
<feature type="transmembrane region" description="Helical" evidence="7">
    <location>
        <begin position="336"/>
        <end position="355"/>
    </location>
</feature>
<dbReference type="OrthoDB" id="9790209at2"/>
<keyword evidence="3 7" id="KW-0997">Cell inner membrane</keyword>
<dbReference type="InterPro" id="IPR010656">
    <property type="entry name" value="DctM"/>
</dbReference>
<sequence length="432" mass="45038">MLSAGLGFLAALVLIFLRVPIAIALAVVGFTGYAMLNDVAPAFSVMGLTAMGSTMSYNLAVVPLFILMGNLVAGAGISQELYRAAQVYVGHRRGGLGIATILSCGGFAAVCGSSVATAVTMGRVAIPSMRSYGYADSLSTATVAAGGTLGILIPPSIIMVIYGITTETHIGKLFAAGIVPGLIGIAGYAAAVNWVARRHPDRAPRADTATRAERLDALKNVWAVCALFALVLGGIYGGFFTATEASGIGACGALAFALMRRTPLRELVEIMRVSAETTAVLFALIIGASIFSEFVNLTGAHQGILSVVRDGALSPVMVMVVICLIYVLLGCVLDSLAMMLLTLPMFFPIVVGLGFDPIWFGILVVMLVEIGLITPPIGMNLFVLKSILPDVRLMTIIRGVVPFIAVDILRILLIALIPALTLFLPGLFFGSG</sequence>
<feature type="transmembrane region" description="Helical" evidence="7">
    <location>
        <begin position="273"/>
        <end position="292"/>
    </location>
</feature>
<dbReference type="GO" id="GO:0005886">
    <property type="term" value="C:plasma membrane"/>
    <property type="evidence" value="ECO:0007669"/>
    <property type="project" value="UniProtKB-SubCell"/>
</dbReference>
<keyword evidence="4 7" id="KW-0812">Transmembrane</keyword>
<dbReference type="NCBIfam" id="TIGR00786">
    <property type="entry name" value="dctM"/>
    <property type="match status" value="1"/>
</dbReference>
<feature type="transmembrane region" description="Helical" evidence="7">
    <location>
        <begin position="245"/>
        <end position="261"/>
    </location>
</feature>
<comment type="subunit">
    <text evidence="7">The complex comprises the extracytoplasmic solute receptor protein and the two transmembrane proteins.</text>
</comment>
<feature type="transmembrane region" description="Helical" evidence="7">
    <location>
        <begin position="174"/>
        <end position="196"/>
    </location>
</feature>
<evidence type="ECO:0000313" key="10">
    <source>
        <dbReference type="Proteomes" id="UP000309550"/>
    </source>
</evidence>
<dbReference type="InterPro" id="IPR004681">
    <property type="entry name" value="TRAP_DctM"/>
</dbReference>
<evidence type="ECO:0000256" key="2">
    <source>
        <dbReference type="ARBA" id="ARBA00022475"/>
    </source>
</evidence>
<evidence type="ECO:0000256" key="1">
    <source>
        <dbReference type="ARBA" id="ARBA00004429"/>
    </source>
</evidence>
<feature type="transmembrane region" description="Helical" evidence="7">
    <location>
        <begin position="57"/>
        <end position="77"/>
    </location>
</feature>
<organism evidence="9 10">
    <name type="scientific">Sulfitobacter sabulilitoris</name>
    <dbReference type="NCBI Taxonomy" id="2562655"/>
    <lineage>
        <taxon>Bacteria</taxon>
        <taxon>Pseudomonadati</taxon>
        <taxon>Pseudomonadota</taxon>
        <taxon>Alphaproteobacteria</taxon>
        <taxon>Rhodobacterales</taxon>
        <taxon>Roseobacteraceae</taxon>
        <taxon>Sulfitobacter</taxon>
    </lineage>
</organism>
<evidence type="ECO:0000256" key="3">
    <source>
        <dbReference type="ARBA" id="ARBA00022519"/>
    </source>
</evidence>
<feature type="transmembrane region" description="Helical" evidence="7">
    <location>
        <begin position="396"/>
        <end position="429"/>
    </location>
</feature>
<name>A0A5S3PDF4_9RHOB</name>
<feature type="transmembrane region" description="Helical" evidence="7">
    <location>
        <begin position="217"/>
        <end position="239"/>
    </location>
</feature>
<feature type="transmembrane region" description="Helical" evidence="7">
    <location>
        <begin position="138"/>
        <end position="162"/>
    </location>
</feature>
<comment type="caution">
    <text evidence="9">The sequence shown here is derived from an EMBL/GenBank/DDBJ whole genome shotgun (WGS) entry which is preliminary data.</text>
</comment>
<feature type="transmembrane region" description="Helical" evidence="7">
    <location>
        <begin position="6"/>
        <end position="36"/>
    </location>
</feature>
<comment type="subcellular location">
    <subcellularLocation>
        <location evidence="1 7">Cell inner membrane</location>
        <topology evidence="1 7">Multi-pass membrane protein</topology>
    </subcellularLocation>
</comment>
<dbReference type="PANTHER" id="PTHR33362:SF5">
    <property type="entry name" value="C4-DICARBOXYLATE TRAP TRANSPORTER LARGE PERMEASE PROTEIN DCTM"/>
    <property type="match status" value="1"/>
</dbReference>
<comment type="similarity">
    <text evidence="7">Belongs to the TRAP transporter large permease family.</text>
</comment>
<feature type="transmembrane region" description="Helical" evidence="7">
    <location>
        <begin position="312"/>
        <end position="329"/>
    </location>
</feature>
<dbReference type="PIRSF" id="PIRSF006066">
    <property type="entry name" value="HI0050"/>
    <property type="match status" value="1"/>
</dbReference>
<evidence type="ECO:0000256" key="5">
    <source>
        <dbReference type="ARBA" id="ARBA00022989"/>
    </source>
</evidence>
<comment type="function">
    <text evidence="7">Part of the tripartite ATP-independent periplasmic (TRAP) transport system.</text>
</comment>
<keyword evidence="6 7" id="KW-0472">Membrane</keyword>
<evidence type="ECO:0000256" key="7">
    <source>
        <dbReference type="RuleBase" id="RU369079"/>
    </source>
</evidence>
<feature type="transmembrane region" description="Helical" evidence="7">
    <location>
        <begin position="361"/>
        <end position="384"/>
    </location>
</feature>
<protein>
    <recommendedName>
        <fullName evidence="7">TRAP transporter large permease protein</fullName>
    </recommendedName>
</protein>
<proteinExistence type="inferred from homology"/>
<dbReference type="AlphaFoldDB" id="A0A5S3PDF4"/>
<evidence type="ECO:0000259" key="8">
    <source>
        <dbReference type="Pfam" id="PF06808"/>
    </source>
</evidence>
<evidence type="ECO:0000256" key="4">
    <source>
        <dbReference type="ARBA" id="ARBA00022692"/>
    </source>
</evidence>
<gene>
    <name evidence="9" type="ORF">FDT80_13405</name>
</gene>
<evidence type="ECO:0000313" key="9">
    <source>
        <dbReference type="EMBL" id="TMM51904.1"/>
    </source>
</evidence>
<keyword evidence="5 7" id="KW-1133">Transmembrane helix</keyword>
<dbReference type="GO" id="GO:0022857">
    <property type="term" value="F:transmembrane transporter activity"/>
    <property type="evidence" value="ECO:0007669"/>
    <property type="project" value="UniProtKB-UniRule"/>
</dbReference>
<feature type="transmembrane region" description="Helical" evidence="7">
    <location>
        <begin position="97"/>
        <end position="126"/>
    </location>
</feature>